<evidence type="ECO:0000313" key="3">
    <source>
        <dbReference type="Proteomes" id="UP000054544"/>
    </source>
</evidence>
<proteinExistence type="predicted"/>
<evidence type="ECO:0000313" key="2">
    <source>
        <dbReference type="EMBL" id="KJK79850.1"/>
    </source>
</evidence>
<name>A0A0D9P4U0_METAN</name>
<protein>
    <submittedName>
        <fullName evidence="2">Uncharacterized protein</fullName>
    </submittedName>
</protein>
<dbReference type="STRING" id="1291518.A0A0D9P4U0"/>
<dbReference type="AlphaFoldDB" id="A0A0D9P4U0"/>
<feature type="transmembrane region" description="Helical" evidence="1">
    <location>
        <begin position="38"/>
        <end position="61"/>
    </location>
</feature>
<evidence type="ECO:0000256" key="1">
    <source>
        <dbReference type="SAM" id="Phobius"/>
    </source>
</evidence>
<keyword evidence="1" id="KW-1133">Transmembrane helix</keyword>
<dbReference type="Proteomes" id="UP000054544">
    <property type="component" value="Unassembled WGS sequence"/>
</dbReference>
<feature type="transmembrane region" description="Helical" evidence="1">
    <location>
        <begin position="82"/>
        <end position="106"/>
    </location>
</feature>
<organism evidence="2 3">
    <name type="scientific">Metarhizium anisopliae BRIP 53293</name>
    <dbReference type="NCBI Taxonomy" id="1291518"/>
    <lineage>
        <taxon>Eukaryota</taxon>
        <taxon>Fungi</taxon>
        <taxon>Dikarya</taxon>
        <taxon>Ascomycota</taxon>
        <taxon>Pezizomycotina</taxon>
        <taxon>Sordariomycetes</taxon>
        <taxon>Hypocreomycetidae</taxon>
        <taxon>Hypocreales</taxon>
        <taxon>Clavicipitaceae</taxon>
        <taxon>Metarhizium</taxon>
    </lineage>
</organism>
<accession>A0A0D9P4U0</accession>
<keyword evidence="1" id="KW-0812">Transmembrane</keyword>
<keyword evidence="3" id="KW-1185">Reference proteome</keyword>
<keyword evidence="1" id="KW-0472">Membrane</keyword>
<sequence length="217" mass="23906">MKFKSVLFAIIPATIFIATCLPRIMYLLQSTTVVGHCFLRYVKLVTIGAYATFYPSFLILSCTRSTKSRALFISSSALPPSIFLNGFLLLAIILDIGQTCILSLASSRSDEAAFSRLFTTTVAVKAVMLVLKSWKKSKWVRWDGNTHSPEETAGVFGLYALAWLNPLLLAGYKKRLALEDLYPLDSNLASEHLEVNHPPASTACAVALGNVTVWPER</sequence>
<gene>
    <name evidence="2" type="ORF">H634G_04089</name>
</gene>
<feature type="transmembrane region" description="Helical" evidence="1">
    <location>
        <begin position="112"/>
        <end position="131"/>
    </location>
</feature>
<reference evidence="3" key="1">
    <citation type="journal article" date="2014" name="BMC Genomics">
        <title>The genome sequence of the biocontrol fungus Metarhizium anisopliae and comparative genomics of Metarhizium species.</title>
        <authorList>
            <person name="Pattemore J.A."/>
            <person name="Hane J.K."/>
            <person name="Williams A.H."/>
            <person name="Wilson B.A."/>
            <person name="Stodart B.J."/>
            <person name="Ash G.J."/>
        </authorList>
    </citation>
    <scope>NUCLEOTIDE SEQUENCE [LARGE SCALE GENOMIC DNA]</scope>
    <source>
        <strain evidence="3">BRIP 53293</strain>
    </source>
</reference>
<dbReference type="EMBL" id="KE384729">
    <property type="protein sequence ID" value="KJK79850.1"/>
    <property type="molecule type" value="Genomic_DNA"/>
</dbReference>